<organism evidence="11 12">
    <name type="scientific">Lasallia pustulata</name>
    <dbReference type="NCBI Taxonomy" id="136370"/>
    <lineage>
        <taxon>Eukaryota</taxon>
        <taxon>Fungi</taxon>
        <taxon>Dikarya</taxon>
        <taxon>Ascomycota</taxon>
        <taxon>Pezizomycotina</taxon>
        <taxon>Lecanoromycetes</taxon>
        <taxon>OSLEUM clade</taxon>
        <taxon>Umbilicariomycetidae</taxon>
        <taxon>Umbilicariales</taxon>
        <taxon>Umbilicariaceae</taxon>
        <taxon>Lasallia</taxon>
    </lineage>
</organism>
<evidence type="ECO:0000259" key="10">
    <source>
        <dbReference type="Pfam" id="PF08234"/>
    </source>
</evidence>
<keyword evidence="5 9" id="KW-0995">Kinetochore</keyword>
<evidence type="ECO:0000256" key="2">
    <source>
        <dbReference type="ARBA" id="ARBA00022454"/>
    </source>
</evidence>
<name>A0A1W5CTM5_9LECA</name>
<dbReference type="InterPro" id="IPR013255">
    <property type="entry name" value="Spc25_C"/>
</dbReference>
<comment type="subunit">
    <text evidence="9">Component of the NDC80 complex.</text>
</comment>
<dbReference type="GO" id="GO:0031262">
    <property type="term" value="C:Ndc80 complex"/>
    <property type="evidence" value="ECO:0007669"/>
    <property type="project" value="InterPro"/>
</dbReference>
<dbReference type="InterPro" id="IPR045143">
    <property type="entry name" value="Spc25"/>
</dbReference>
<evidence type="ECO:0000256" key="9">
    <source>
        <dbReference type="RuleBase" id="RU367150"/>
    </source>
</evidence>
<keyword evidence="4 9" id="KW-0498">Mitosis</keyword>
<dbReference type="CDD" id="cd23784">
    <property type="entry name" value="RWD_Spc25"/>
    <property type="match status" value="1"/>
</dbReference>
<keyword evidence="6" id="KW-0175">Coiled coil</keyword>
<keyword evidence="12" id="KW-1185">Reference proteome</keyword>
<keyword evidence="8 9" id="KW-0137">Centromere</keyword>
<evidence type="ECO:0000313" key="11">
    <source>
        <dbReference type="EMBL" id="SLM34085.1"/>
    </source>
</evidence>
<evidence type="ECO:0000256" key="1">
    <source>
        <dbReference type="ARBA" id="ARBA00006379"/>
    </source>
</evidence>
<evidence type="ECO:0000256" key="6">
    <source>
        <dbReference type="ARBA" id="ARBA00023054"/>
    </source>
</evidence>
<dbReference type="AlphaFoldDB" id="A0A1W5CTM5"/>
<dbReference type="FunFam" id="3.30.457.50:FF:000001">
    <property type="entry name" value="Probable kinetochore protein spc25"/>
    <property type="match status" value="1"/>
</dbReference>
<sequence length="259" mass="30051">MMATLFEPSLSTSVLRAPFPPATAPSMADSLPSINFGFDELRDRMARFTDRFDQFIAKGRKRVLEERNQFRMNVAELHEDQRMKKKAIEILTHKSATHASLLQKEAAESADLHASIALLTDQRDARLATRESVRHSIAETQKQIAQRLAAQQSYSFAQQSQAQYNAPELEFWESNLCMRIEGAGQEDRLKFVYTHVHERDWEREAWFEIDMGRRDYRVVTCRPKVEAEGLERVVERLNENRDLGIFLKGMRELFGEAMR</sequence>
<comment type="similarity">
    <text evidence="1 9">Belongs to the SPC25 family.</text>
</comment>
<dbReference type="GO" id="GO:0051301">
    <property type="term" value="P:cell division"/>
    <property type="evidence" value="ECO:0007669"/>
    <property type="project" value="UniProtKB-UniRule"/>
</dbReference>
<evidence type="ECO:0000256" key="5">
    <source>
        <dbReference type="ARBA" id="ARBA00022838"/>
    </source>
</evidence>
<keyword evidence="3 9" id="KW-0132">Cell division</keyword>
<reference evidence="12" key="1">
    <citation type="submission" date="2017-03" db="EMBL/GenBank/DDBJ databases">
        <authorList>
            <person name="Sharma R."/>
            <person name="Thines M."/>
        </authorList>
    </citation>
    <scope>NUCLEOTIDE SEQUENCE [LARGE SCALE GENOMIC DNA]</scope>
</reference>
<keyword evidence="2 9" id="KW-0158">Chromosome</keyword>
<evidence type="ECO:0000313" key="12">
    <source>
        <dbReference type="Proteomes" id="UP000192927"/>
    </source>
</evidence>
<dbReference type="Proteomes" id="UP000192927">
    <property type="component" value="Unassembled WGS sequence"/>
</dbReference>
<keyword evidence="9" id="KW-0539">Nucleus</keyword>
<keyword evidence="7 9" id="KW-0131">Cell cycle</keyword>
<evidence type="ECO:0000256" key="7">
    <source>
        <dbReference type="ARBA" id="ARBA00023306"/>
    </source>
</evidence>
<comment type="subcellular location">
    <subcellularLocation>
        <location evidence="9">Nucleus</location>
    </subcellularLocation>
    <subcellularLocation>
        <location evidence="9">Chromosome</location>
        <location evidence="9">Centromere</location>
        <location evidence="9">Kinetochore</location>
    </subcellularLocation>
</comment>
<evidence type="ECO:0000256" key="4">
    <source>
        <dbReference type="ARBA" id="ARBA00022776"/>
    </source>
</evidence>
<evidence type="ECO:0000256" key="3">
    <source>
        <dbReference type="ARBA" id="ARBA00022618"/>
    </source>
</evidence>
<proteinExistence type="inferred from homology"/>
<comment type="function">
    <text evidence="9">Acts as a component of the essential kinetochore-associated NDC80 complex, which is required for chromosome segregation and spindle checkpoint activity.</text>
</comment>
<dbReference type="PANTHER" id="PTHR14281">
    <property type="entry name" value="KINETOCHORE PROTEIN SPC25-RELATED"/>
    <property type="match status" value="1"/>
</dbReference>
<dbReference type="PANTHER" id="PTHR14281:SF0">
    <property type="entry name" value="KINETOCHORE PROTEIN SPC25"/>
    <property type="match status" value="1"/>
</dbReference>
<protein>
    <recommendedName>
        <fullName evidence="9">Kinetochore protein SPC25</fullName>
    </recommendedName>
</protein>
<accession>A0A1W5CTM5</accession>
<dbReference type="GO" id="GO:0007059">
    <property type="term" value="P:chromosome segregation"/>
    <property type="evidence" value="ECO:0007669"/>
    <property type="project" value="InterPro"/>
</dbReference>
<dbReference type="GO" id="GO:0005634">
    <property type="term" value="C:nucleus"/>
    <property type="evidence" value="ECO:0007669"/>
    <property type="project" value="UniProtKB-SubCell"/>
</dbReference>
<dbReference type="Gene3D" id="3.30.457.50">
    <property type="entry name" value="Chromosome segregation protein Spc25"/>
    <property type="match status" value="1"/>
</dbReference>
<evidence type="ECO:0000256" key="8">
    <source>
        <dbReference type="ARBA" id="ARBA00023328"/>
    </source>
</evidence>
<feature type="domain" description="Chromosome segregation protein Spc25 C-terminal" evidence="10">
    <location>
        <begin position="184"/>
        <end position="254"/>
    </location>
</feature>
<dbReference type="EMBL" id="FWEW01000217">
    <property type="protein sequence ID" value="SLM34085.1"/>
    <property type="molecule type" value="Genomic_DNA"/>
</dbReference>
<dbReference type="Pfam" id="PF08234">
    <property type="entry name" value="Spindle_Spc25"/>
    <property type="match status" value="1"/>
</dbReference>